<evidence type="ECO:0000313" key="2">
    <source>
        <dbReference type="EMBL" id="EAU83900.2"/>
    </source>
</evidence>
<dbReference type="HOGENOM" id="CLU_804146_0_0_1"/>
<sequence length="345" mass="38789">MDSEALILRFDEWIEQARRRVEQHSLAAESLKNIIVIVSTSLLSLPNLLHYAIIQGAFIAGVQSQLLTSTIELDRSQIADACNTLSFMGLVAEIVGTFFGSVNALKLHKEATVGDRYLSELSKCRADLKLVFAHVHHELTKETLERTRVETQQQYGSALNNTGAGVFKDLQIHYHFNKELAFDPKTADLVDTCYEIQKTLDGLMKGTKYPVPSEIVHLTQALFNKVGEIALRDGTLRRPVPRIQFTPSGTTVGVTIEEPHEISQAPIWVMGLGVIFLGASVILFAAAKQEELSRRLWITSLAFGGALTLWCIPRRSPILTWKRFKSRWLHGPKWRDDEETNRRNA</sequence>
<protein>
    <submittedName>
        <fullName evidence="2">Uncharacterized protein</fullName>
    </submittedName>
</protein>
<dbReference type="Proteomes" id="UP000001861">
    <property type="component" value="Unassembled WGS sequence"/>
</dbReference>
<keyword evidence="1" id="KW-0812">Transmembrane</keyword>
<keyword evidence="1" id="KW-1133">Transmembrane helix</keyword>
<evidence type="ECO:0000313" key="3">
    <source>
        <dbReference type="Proteomes" id="UP000001861"/>
    </source>
</evidence>
<keyword evidence="1" id="KW-0472">Membrane</keyword>
<dbReference type="InParanoid" id="A8P0G5"/>
<comment type="caution">
    <text evidence="2">The sequence shown here is derived from an EMBL/GenBank/DDBJ whole genome shotgun (WGS) entry which is preliminary data.</text>
</comment>
<dbReference type="GeneID" id="6014451"/>
<evidence type="ECO:0000256" key="1">
    <source>
        <dbReference type="SAM" id="Phobius"/>
    </source>
</evidence>
<proteinExistence type="predicted"/>
<dbReference type="EMBL" id="AACS02000006">
    <property type="protein sequence ID" value="EAU83900.2"/>
    <property type="molecule type" value="Genomic_DNA"/>
</dbReference>
<name>A8P0G5_COPC7</name>
<feature type="transmembrane region" description="Helical" evidence="1">
    <location>
        <begin position="267"/>
        <end position="287"/>
    </location>
</feature>
<accession>A8P0G5</accession>
<organism evidence="2 3">
    <name type="scientific">Coprinopsis cinerea (strain Okayama-7 / 130 / ATCC MYA-4618 / FGSC 9003)</name>
    <name type="common">Inky cap fungus</name>
    <name type="synonym">Hormographiella aspergillata</name>
    <dbReference type="NCBI Taxonomy" id="240176"/>
    <lineage>
        <taxon>Eukaryota</taxon>
        <taxon>Fungi</taxon>
        <taxon>Dikarya</taxon>
        <taxon>Basidiomycota</taxon>
        <taxon>Agaricomycotina</taxon>
        <taxon>Agaricomycetes</taxon>
        <taxon>Agaricomycetidae</taxon>
        <taxon>Agaricales</taxon>
        <taxon>Agaricineae</taxon>
        <taxon>Psathyrellaceae</taxon>
        <taxon>Coprinopsis</taxon>
    </lineage>
</organism>
<reference evidence="2 3" key="1">
    <citation type="journal article" date="2010" name="Proc. Natl. Acad. Sci. U.S.A.">
        <title>Insights into evolution of multicellular fungi from the assembled chromosomes of the mushroom Coprinopsis cinerea (Coprinus cinereus).</title>
        <authorList>
            <person name="Stajich J.E."/>
            <person name="Wilke S.K."/>
            <person name="Ahren D."/>
            <person name="Au C.H."/>
            <person name="Birren B.W."/>
            <person name="Borodovsky M."/>
            <person name="Burns C."/>
            <person name="Canback B."/>
            <person name="Casselton L.A."/>
            <person name="Cheng C.K."/>
            <person name="Deng J."/>
            <person name="Dietrich F.S."/>
            <person name="Fargo D.C."/>
            <person name="Farman M.L."/>
            <person name="Gathman A.C."/>
            <person name="Goldberg J."/>
            <person name="Guigo R."/>
            <person name="Hoegger P.J."/>
            <person name="Hooker J.B."/>
            <person name="Huggins A."/>
            <person name="James T.Y."/>
            <person name="Kamada T."/>
            <person name="Kilaru S."/>
            <person name="Kodira C."/>
            <person name="Kues U."/>
            <person name="Kupfer D."/>
            <person name="Kwan H.S."/>
            <person name="Lomsadze A."/>
            <person name="Li W."/>
            <person name="Lilly W.W."/>
            <person name="Ma L.J."/>
            <person name="Mackey A.J."/>
            <person name="Manning G."/>
            <person name="Martin F."/>
            <person name="Muraguchi H."/>
            <person name="Natvig D.O."/>
            <person name="Palmerini H."/>
            <person name="Ramesh M.A."/>
            <person name="Rehmeyer C.J."/>
            <person name="Roe B.A."/>
            <person name="Shenoy N."/>
            <person name="Stanke M."/>
            <person name="Ter-Hovhannisyan V."/>
            <person name="Tunlid A."/>
            <person name="Velagapudi R."/>
            <person name="Vision T.J."/>
            <person name="Zeng Q."/>
            <person name="Zolan M.E."/>
            <person name="Pukkila P.J."/>
        </authorList>
    </citation>
    <scope>NUCLEOTIDE SEQUENCE [LARGE SCALE GENOMIC DNA]</scope>
    <source>
        <strain evidence="3">Okayama-7 / 130 / ATCC MYA-4618 / FGSC 9003</strain>
    </source>
</reference>
<gene>
    <name evidence="2" type="ORF">CC1G_10305</name>
</gene>
<dbReference type="RefSeq" id="XP_001837884.2">
    <property type="nucleotide sequence ID" value="XM_001837832.2"/>
</dbReference>
<dbReference type="AlphaFoldDB" id="A8P0G5"/>
<dbReference type="KEGG" id="cci:CC1G_10305"/>
<dbReference type="OrthoDB" id="3269455at2759"/>
<dbReference type="VEuPathDB" id="FungiDB:CC1G_10305"/>
<keyword evidence="3" id="KW-1185">Reference proteome</keyword>